<dbReference type="EMBL" id="KZ992523">
    <property type="protein sequence ID" value="RKP09314.1"/>
    <property type="molecule type" value="Genomic_DNA"/>
</dbReference>
<accession>A0A4P9XT26</accession>
<dbReference type="InterPro" id="IPR000086">
    <property type="entry name" value="NUDIX_hydrolase_dom"/>
</dbReference>
<dbReference type="SUPFAM" id="SSF55811">
    <property type="entry name" value="Nudix"/>
    <property type="match status" value="1"/>
</dbReference>
<dbReference type="OrthoDB" id="10261522at2759"/>
<dbReference type="STRING" id="78915.A0A4P9XT26"/>
<dbReference type="PANTHER" id="PTHR13622:SF8">
    <property type="entry name" value="THIAMIN PYROPHOSPHOKINASE 1"/>
    <property type="match status" value="1"/>
</dbReference>
<dbReference type="Proteomes" id="UP000271241">
    <property type="component" value="Unassembled WGS sequence"/>
</dbReference>
<keyword evidence="3" id="KW-1185">Reference proteome</keyword>
<dbReference type="GO" id="GO:0044715">
    <property type="term" value="F:8-oxo-dGDP phosphatase activity"/>
    <property type="evidence" value="ECO:0007669"/>
    <property type="project" value="TreeGrafter"/>
</dbReference>
<evidence type="ECO:0000313" key="2">
    <source>
        <dbReference type="EMBL" id="RKP09314.1"/>
    </source>
</evidence>
<dbReference type="Pfam" id="PF00293">
    <property type="entry name" value="NUDIX"/>
    <property type="match status" value="1"/>
</dbReference>
<evidence type="ECO:0000313" key="3">
    <source>
        <dbReference type="Proteomes" id="UP000271241"/>
    </source>
</evidence>
<proteinExistence type="predicted"/>
<dbReference type="AlphaFoldDB" id="A0A4P9XT26"/>
<feature type="domain" description="Nudix hydrolase" evidence="1">
    <location>
        <begin position="151"/>
        <end position="297"/>
    </location>
</feature>
<name>A0A4P9XT26_9FUNG</name>
<dbReference type="PANTHER" id="PTHR13622">
    <property type="entry name" value="THIAMIN PYROPHOSPHOKINASE"/>
    <property type="match status" value="1"/>
</dbReference>
<sequence>MSKFTLLELTRRCDCFPYTRSEAEQRYGVLTPLVVDGQVVGLLLPDVVQALKDYCASLETPLETGRTAQAPLLFTDERVGFAGHVATSEERSALLTRILLHWRKQDRFSALRGWRNELYPAYLLPLEHPPADLKAPTAFVVERAGAVVLGMTTYGVHLNIYTRSGTEQGAMHARMWVARRSATKPTWPGYLDNAVAGGIPYGHSVRDAAIKECMEEASLPAEWAAKAKMVGAISYFTATDRGLAPEVQFVCDLELPDHITLMPNDGEVVIIDFMLRHGFIDADTEPGFLEIQQRLHRRLDLSNITPLH</sequence>
<dbReference type="Pfam" id="PF15916">
    <property type="entry name" value="DUF4743"/>
    <property type="match status" value="1"/>
</dbReference>
<protein>
    <recommendedName>
        <fullName evidence="1">Nudix hydrolase domain-containing protein</fullName>
    </recommendedName>
</protein>
<gene>
    <name evidence="2" type="ORF">THASP1DRAFT_34435</name>
</gene>
<dbReference type="InterPro" id="IPR031804">
    <property type="entry name" value="DUF4743"/>
</dbReference>
<dbReference type="Gene3D" id="3.90.79.10">
    <property type="entry name" value="Nucleoside Triphosphate Pyrophosphohydrolase"/>
    <property type="match status" value="2"/>
</dbReference>
<dbReference type="CDD" id="cd03676">
    <property type="entry name" value="NUDIX_Tnr3_like"/>
    <property type="match status" value="1"/>
</dbReference>
<reference evidence="3" key="1">
    <citation type="journal article" date="2018" name="Nat. Microbiol.">
        <title>Leveraging single-cell genomics to expand the fungal tree of life.</title>
        <authorList>
            <person name="Ahrendt S.R."/>
            <person name="Quandt C.A."/>
            <person name="Ciobanu D."/>
            <person name="Clum A."/>
            <person name="Salamov A."/>
            <person name="Andreopoulos B."/>
            <person name="Cheng J.F."/>
            <person name="Woyke T."/>
            <person name="Pelin A."/>
            <person name="Henrissat B."/>
            <person name="Reynolds N.K."/>
            <person name="Benny G.L."/>
            <person name="Smith M.E."/>
            <person name="James T.Y."/>
            <person name="Grigoriev I.V."/>
        </authorList>
    </citation>
    <scope>NUCLEOTIDE SEQUENCE [LARGE SCALE GENOMIC DNA]</scope>
    <source>
        <strain evidence="3">RSA 1356</strain>
    </source>
</reference>
<organism evidence="2 3">
    <name type="scientific">Thamnocephalis sphaerospora</name>
    <dbReference type="NCBI Taxonomy" id="78915"/>
    <lineage>
        <taxon>Eukaryota</taxon>
        <taxon>Fungi</taxon>
        <taxon>Fungi incertae sedis</taxon>
        <taxon>Zoopagomycota</taxon>
        <taxon>Zoopagomycotina</taxon>
        <taxon>Zoopagomycetes</taxon>
        <taxon>Zoopagales</taxon>
        <taxon>Sigmoideomycetaceae</taxon>
        <taxon>Thamnocephalis</taxon>
    </lineage>
</organism>
<dbReference type="InterPro" id="IPR015797">
    <property type="entry name" value="NUDIX_hydrolase-like_dom_sf"/>
</dbReference>
<dbReference type="PROSITE" id="PS51462">
    <property type="entry name" value="NUDIX"/>
    <property type="match status" value="1"/>
</dbReference>
<evidence type="ECO:0000259" key="1">
    <source>
        <dbReference type="PROSITE" id="PS51462"/>
    </source>
</evidence>